<accession>A0A0U5B8E5</accession>
<keyword evidence="3" id="KW-0812">Transmembrane</keyword>
<evidence type="ECO:0000256" key="2">
    <source>
        <dbReference type="ARBA" id="ARBA00022475"/>
    </source>
</evidence>
<dbReference type="RefSeq" id="WP_096467305.1">
    <property type="nucleotide sequence ID" value="NZ_AP017312.1"/>
</dbReference>
<evidence type="ECO:0000256" key="5">
    <source>
        <dbReference type="ARBA" id="ARBA00023136"/>
    </source>
</evidence>
<dbReference type="KEGG" id="asoc:CB4_03884"/>
<keyword evidence="7" id="KW-1185">Reference proteome</keyword>
<name>A0A0U5B8E5_9BACL</name>
<dbReference type="AlphaFoldDB" id="A0A0U5B8E5"/>
<evidence type="ECO:0000256" key="3">
    <source>
        <dbReference type="ARBA" id="ARBA00022692"/>
    </source>
</evidence>
<dbReference type="PANTHER" id="PTHR40064">
    <property type="entry name" value="MEMBRANE PROTEIN-RELATED"/>
    <property type="match status" value="1"/>
</dbReference>
<dbReference type="Proteomes" id="UP000217696">
    <property type="component" value="Chromosome"/>
</dbReference>
<gene>
    <name evidence="6" type="ORF">CB4_03884</name>
</gene>
<evidence type="ECO:0000313" key="7">
    <source>
        <dbReference type="Proteomes" id="UP000217696"/>
    </source>
</evidence>
<proteinExistence type="predicted"/>
<dbReference type="InterPro" id="IPR010343">
    <property type="entry name" value="ArAE_1"/>
</dbReference>
<dbReference type="PANTHER" id="PTHR40064:SF1">
    <property type="entry name" value="MEMBRANE PROTEIN"/>
    <property type="match status" value="1"/>
</dbReference>
<evidence type="ECO:0000256" key="1">
    <source>
        <dbReference type="ARBA" id="ARBA00004651"/>
    </source>
</evidence>
<dbReference type="EMBL" id="AP017312">
    <property type="protein sequence ID" value="BAU29647.1"/>
    <property type="molecule type" value="Genomic_DNA"/>
</dbReference>
<keyword evidence="5" id="KW-0472">Membrane</keyword>
<sequence>MRVGARIIKTAIALIVALFVCNWFGLKPPALAAIAATLSIQPTLYRTWKQLREQLEANAIGAVLGVAAAYYLGSEPIIVGVVVMIVILINLRLKLEESLVLSIVTVVSVMETQTGNDLMFAWNRFSLTIIGIFSAALVNAAFLPPRYEKRLLDEVTQLSEKFSLLMRTLIHNEMEEKAFRAEKIKIKTGFKSVETLYDLYTEEVTRFRKVTYSSSKKLVIFRQMLVVLYKEMDMLRTFERHIYSSFETDHHLFPLIQKQIEELTTYHQDILMLYEGVLKPRDTGQMPESIYEENQRLLHEFMSLYPKVKHTPEEEDDGHWLHLFPVVSEMLEYATQLEHLNKLVYAYHTHTGEEN</sequence>
<evidence type="ECO:0000256" key="4">
    <source>
        <dbReference type="ARBA" id="ARBA00022989"/>
    </source>
</evidence>
<dbReference type="InterPro" id="IPR052984">
    <property type="entry name" value="UPF0421"/>
</dbReference>
<keyword evidence="2" id="KW-1003">Cell membrane</keyword>
<dbReference type="GO" id="GO:0005886">
    <property type="term" value="C:plasma membrane"/>
    <property type="evidence" value="ECO:0007669"/>
    <property type="project" value="UniProtKB-SubCell"/>
</dbReference>
<protein>
    <submittedName>
        <fullName evidence="6">Fusaric acid resistance protein family protein</fullName>
    </submittedName>
</protein>
<keyword evidence="4" id="KW-1133">Transmembrane helix</keyword>
<evidence type="ECO:0000313" key="6">
    <source>
        <dbReference type="EMBL" id="BAU29647.1"/>
    </source>
</evidence>
<dbReference type="Pfam" id="PF06081">
    <property type="entry name" value="ArAE_1"/>
    <property type="match status" value="1"/>
</dbReference>
<organism evidence="6 7">
    <name type="scientific">Aneurinibacillus soli</name>
    <dbReference type="NCBI Taxonomy" id="1500254"/>
    <lineage>
        <taxon>Bacteria</taxon>
        <taxon>Bacillati</taxon>
        <taxon>Bacillota</taxon>
        <taxon>Bacilli</taxon>
        <taxon>Bacillales</taxon>
        <taxon>Paenibacillaceae</taxon>
        <taxon>Aneurinibacillus group</taxon>
        <taxon>Aneurinibacillus</taxon>
    </lineage>
</organism>
<dbReference type="OrthoDB" id="1653617at2"/>
<comment type="subcellular location">
    <subcellularLocation>
        <location evidence="1">Cell membrane</location>
        <topology evidence="1">Multi-pass membrane protein</topology>
    </subcellularLocation>
</comment>
<reference evidence="6 7" key="1">
    <citation type="submission" date="2015-12" db="EMBL/GenBank/DDBJ databases">
        <title>Genome sequence of Aneurinibacillus soli.</title>
        <authorList>
            <person name="Lee J.S."/>
            <person name="Lee K.C."/>
            <person name="Kim K.K."/>
            <person name="Lee B.W."/>
        </authorList>
    </citation>
    <scope>NUCLEOTIDE SEQUENCE [LARGE SCALE GENOMIC DNA]</scope>
    <source>
        <strain evidence="6 7">CB4</strain>
    </source>
</reference>